<dbReference type="PANTHER" id="PTHR36558:SF1">
    <property type="entry name" value="RESTRICTION ENDONUCLEASE DOMAIN-CONTAINING PROTEIN-RELATED"/>
    <property type="match status" value="1"/>
</dbReference>
<dbReference type="EMBL" id="FOCQ01000013">
    <property type="protein sequence ID" value="SEN50776.1"/>
    <property type="molecule type" value="Genomic_DNA"/>
</dbReference>
<sequence length="194" mass="22807">MKVPIYGQKTKYSYADYLKWNDDERWELIDGVPYNMAPAPSSKHQEILGNIFGIFYNYLNGKPCRAYLAPFEVRLSEHDDDHETFHVVQPDLSIVCDRKKIDERGCKGAPDLIVEVLSPGISAKRDKIYKFDLYEKFKVQEYWIADPHNENIEVYTLQDDHFGEREVYTLGDQFHVSIFDDCEIDVNHIFKEPF</sequence>
<evidence type="ECO:0000313" key="3">
    <source>
        <dbReference type="Proteomes" id="UP000199695"/>
    </source>
</evidence>
<dbReference type="InterPro" id="IPR011335">
    <property type="entry name" value="Restrct_endonuc-II-like"/>
</dbReference>
<reference evidence="2 3" key="1">
    <citation type="submission" date="2016-10" db="EMBL/GenBank/DDBJ databases">
        <authorList>
            <person name="de Groot N.N."/>
        </authorList>
    </citation>
    <scope>NUCLEOTIDE SEQUENCE [LARGE SCALE GENOMIC DNA]</scope>
    <source>
        <strain evidence="2 3">DSM 46701</strain>
    </source>
</reference>
<keyword evidence="3" id="KW-1185">Reference proteome</keyword>
<dbReference type="CDD" id="cd06260">
    <property type="entry name" value="DUF820-like"/>
    <property type="match status" value="1"/>
</dbReference>
<evidence type="ECO:0000259" key="1">
    <source>
        <dbReference type="Pfam" id="PF05685"/>
    </source>
</evidence>
<keyword evidence="2" id="KW-0540">Nuclease</keyword>
<dbReference type="InterPro" id="IPR012296">
    <property type="entry name" value="Nuclease_put_TT1808"/>
</dbReference>
<name>A0A1H8H3G4_9BACL</name>
<protein>
    <submittedName>
        <fullName evidence="2">Endonuclease, Uma2 family (Restriction endonuclease fold)</fullName>
    </submittedName>
</protein>
<keyword evidence="2" id="KW-0378">Hydrolase</keyword>
<dbReference type="InterPro" id="IPR008538">
    <property type="entry name" value="Uma2"/>
</dbReference>
<dbReference type="RefSeq" id="WP_089970571.1">
    <property type="nucleotide sequence ID" value="NZ_FOCQ01000013.1"/>
</dbReference>
<proteinExistence type="predicted"/>
<dbReference type="STRING" id="1173111.SAMN05444955_11324"/>
<dbReference type="Gene3D" id="3.90.1570.10">
    <property type="entry name" value="tt1808, chain A"/>
    <property type="match status" value="1"/>
</dbReference>
<dbReference type="Proteomes" id="UP000199695">
    <property type="component" value="Unassembled WGS sequence"/>
</dbReference>
<accession>A0A1H8H3G4</accession>
<dbReference type="Pfam" id="PF05685">
    <property type="entry name" value="Uma2"/>
    <property type="match status" value="1"/>
</dbReference>
<evidence type="ECO:0000313" key="2">
    <source>
        <dbReference type="EMBL" id="SEN50776.1"/>
    </source>
</evidence>
<dbReference type="AlphaFoldDB" id="A0A1H8H3G4"/>
<dbReference type="SUPFAM" id="SSF52980">
    <property type="entry name" value="Restriction endonuclease-like"/>
    <property type="match status" value="1"/>
</dbReference>
<dbReference type="PANTHER" id="PTHR36558">
    <property type="entry name" value="GLR1098 PROTEIN"/>
    <property type="match status" value="1"/>
</dbReference>
<organism evidence="2 3">
    <name type="scientific">Lihuaxuella thermophila</name>
    <dbReference type="NCBI Taxonomy" id="1173111"/>
    <lineage>
        <taxon>Bacteria</taxon>
        <taxon>Bacillati</taxon>
        <taxon>Bacillota</taxon>
        <taxon>Bacilli</taxon>
        <taxon>Bacillales</taxon>
        <taxon>Thermoactinomycetaceae</taxon>
        <taxon>Lihuaxuella</taxon>
    </lineage>
</organism>
<feature type="domain" description="Putative restriction endonuclease" evidence="1">
    <location>
        <begin position="15"/>
        <end position="186"/>
    </location>
</feature>
<keyword evidence="2" id="KW-0255">Endonuclease</keyword>
<dbReference type="OrthoDB" id="9808428at2"/>
<dbReference type="GO" id="GO:0004519">
    <property type="term" value="F:endonuclease activity"/>
    <property type="evidence" value="ECO:0007669"/>
    <property type="project" value="UniProtKB-KW"/>
</dbReference>
<gene>
    <name evidence="2" type="ORF">SAMN05444955_11324</name>
</gene>